<accession>A0A7W6MZ78</accession>
<proteinExistence type="predicted"/>
<evidence type="ECO:0000313" key="2">
    <source>
        <dbReference type="Proteomes" id="UP000546007"/>
    </source>
</evidence>
<dbReference type="Gene3D" id="2.120.10.80">
    <property type="entry name" value="Kelch-type beta propeller"/>
    <property type="match status" value="2"/>
</dbReference>
<dbReference type="PROSITE" id="PS51257">
    <property type="entry name" value="PROKAR_LIPOPROTEIN"/>
    <property type="match status" value="1"/>
</dbReference>
<dbReference type="SUPFAM" id="SSF117281">
    <property type="entry name" value="Kelch motif"/>
    <property type="match status" value="2"/>
</dbReference>
<dbReference type="AlphaFoldDB" id="A0A7W6MZ78"/>
<dbReference type="EMBL" id="JACIES010000005">
    <property type="protein sequence ID" value="MBB4026615.1"/>
    <property type="molecule type" value="Genomic_DNA"/>
</dbReference>
<evidence type="ECO:0000313" key="1">
    <source>
        <dbReference type="EMBL" id="MBB4026615.1"/>
    </source>
</evidence>
<dbReference type="OrthoDB" id="103335at2"/>
<dbReference type="Proteomes" id="UP000546007">
    <property type="component" value="Unassembled WGS sequence"/>
</dbReference>
<reference evidence="1 2" key="1">
    <citation type="submission" date="2020-08" db="EMBL/GenBank/DDBJ databases">
        <title>Genomic Encyclopedia of Type Strains, Phase IV (KMG-IV): sequencing the most valuable type-strain genomes for metagenomic binning, comparative biology and taxonomic classification.</title>
        <authorList>
            <person name="Goeker M."/>
        </authorList>
    </citation>
    <scope>NUCLEOTIDE SEQUENCE [LARGE SCALE GENOMIC DNA]</scope>
    <source>
        <strain evidence="1 2">DSM 105721</strain>
    </source>
</reference>
<protein>
    <submittedName>
        <fullName evidence="1">N-acetylneuraminic acid mutarotase</fullName>
    </submittedName>
</protein>
<comment type="caution">
    <text evidence="1">The sequence shown here is derived from an EMBL/GenBank/DDBJ whole genome shotgun (WGS) entry which is preliminary data.</text>
</comment>
<dbReference type="GeneID" id="93101746"/>
<dbReference type="InterPro" id="IPR015915">
    <property type="entry name" value="Kelch-typ_b-propeller"/>
</dbReference>
<name>A0A7W6MZ78_9BACT</name>
<gene>
    <name evidence="1" type="ORF">GGR14_002409</name>
</gene>
<sequence>MRTLNFLVLAVLGLIFASCDDDDHLGDWEKSVEFGGAPREAAVCFTDPATGTVFVSLGLGAKGAEFTDTYYFNDEDEGRLNWKKVTGDNSEFPAPMNTGKGENLGNGRHSAVAFVIGEWAYVGTGYVPAFSFGNTGDKENIRDRKYFNDFYRFNVKTKAWDKTWSSKIVVNNGNGTTEVEGRRDAIAFSDGKYGYVGTGYGEDNRVFKDFYRFDPNAGESGTWEEIPFPGESRYGGTAFVVNNAAYVCLGAKSVGATSNYATDVIKFDFATGVWTKMDNSLTDKPGVKQDKDYDRIPRVYAVSFVSNAGNDGEPYGYIATGQGRNSRTVWKYNHKKDQWHQMEDLSSMATALVMGVGFTYKGYGYYTTGGGSADVYTSLNPDTWRFIPDVKETRRNDY</sequence>
<organism evidence="1 2">
    <name type="scientific">Butyricimonas faecihominis</name>
    <dbReference type="NCBI Taxonomy" id="1472416"/>
    <lineage>
        <taxon>Bacteria</taxon>
        <taxon>Pseudomonadati</taxon>
        <taxon>Bacteroidota</taxon>
        <taxon>Bacteroidia</taxon>
        <taxon>Bacteroidales</taxon>
        <taxon>Odoribacteraceae</taxon>
        <taxon>Butyricimonas</taxon>
    </lineage>
</organism>
<keyword evidence="2" id="KW-1185">Reference proteome</keyword>
<dbReference type="RefSeq" id="WP_124317355.1">
    <property type="nucleotide sequence ID" value="NZ_AP028155.1"/>
</dbReference>